<dbReference type="Pfam" id="PF00056">
    <property type="entry name" value="Ldh_1_N"/>
    <property type="match status" value="1"/>
</dbReference>
<gene>
    <name evidence="5" type="ORF">J2S36_000239</name>
</gene>
<dbReference type="PRINTS" id="PR00086">
    <property type="entry name" value="LLDHDRGNASE"/>
</dbReference>
<dbReference type="InterPro" id="IPR001236">
    <property type="entry name" value="Lactate/malate_DH_N"/>
</dbReference>
<reference evidence="5 6" key="1">
    <citation type="submission" date="2023-07" db="EMBL/GenBank/DDBJ databases">
        <title>Sequencing the genomes of 1000 actinobacteria strains.</title>
        <authorList>
            <person name="Klenk H.-P."/>
        </authorList>
    </citation>
    <scope>NUCLEOTIDE SEQUENCE [LARGE SCALE GENOMIC DNA]</scope>
    <source>
        <strain evidence="5 6">DSM 15539</strain>
    </source>
</reference>
<evidence type="ECO:0000259" key="4">
    <source>
        <dbReference type="Pfam" id="PF02866"/>
    </source>
</evidence>
<keyword evidence="2 5" id="KW-0560">Oxidoreductase</keyword>
<dbReference type="PANTHER" id="PTHR43128:SF31">
    <property type="entry name" value="L-LACTATE DEHYDROGENASE"/>
    <property type="match status" value="1"/>
</dbReference>
<feature type="domain" description="Lactate/malate dehydrogenase N-terminal" evidence="3">
    <location>
        <begin position="6"/>
        <end position="150"/>
    </location>
</feature>
<evidence type="ECO:0000313" key="6">
    <source>
        <dbReference type="Proteomes" id="UP001266099"/>
    </source>
</evidence>
<comment type="similarity">
    <text evidence="1">Belongs to the LDH/MDH superfamily. LDH family.</text>
</comment>
<dbReference type="EMBL" id="JAVDUJ010000001">
    <property type="protein sequence ID" value="MDR6938696.1"/>
    <property type="molecule type" value="Genomic_DNA"/>
</dbReference>
<evidence type="ECO:0000313" key="5">
    <source>
        <dbReference type="EMBL" id="MDR6938696.1"/>
    </source>
</evidence>
<dbReference type="SUPFAM" id="SSF51735">
    <property type="entry name" value="NAD(P)-binding Rossmann-fold domains"/>
    <property type="match status" value="1"/>
</dbReference>
<sequence>MHKPHKLVVTGVGHVGSYVLADAMKMNLFGEIATIDILNDVSLGEALDQHHATGALTISNVDVYPGTAADYADADVIIIAAGPSMLKDPENPHAKPDRAILAVENAKHIRQIMRDISAHTQEAVVILITNPLDTMVWIAQNEFNYPENLIWGTGTSLDSARVRRIVADRAGVAPSAVYGFMMGEHGMAAFPVLSHLTVGGIPADNLSDVYQMEPLDPEKLAQEVVDSAYNVLNGKGWTNAGVAQTALAMARAVLLDEKAVFPASTTLRGEFGHDGDVALSQPCVIGAAGLETKLVYELNTWEKEALERSVSAIQAAMRDAGCEF</sequence>
<name>A0ABU1T065_9ACTO</name>
<comment type="caution">
    <text evidence="5">The sequence shown here is derived from an EMBL/GenBank/DDBJ whole genome shotgun (WGS) entry which is preliminary data.</text>
</comment>
<dbReference type="InterPro" id="IPR022383">
    <property type="entry name" value="Lactate/malate_DH_C"/>
</dbReference>
<dbReference type="PIRSF" id="PIRSF000102">
    <property type="entry name" value="Lac_mal_DH"/>
    <property type="match status" value="1"/>
</dbReference>
<keyword evidence="6" id="KW-1185">Reference proteome</keyword>
<dbReference type="Gene3D" id="3.90.110.10">
    <property type="entry name" value="Lactate dehydrogenase/glycoside hydrolase, family 4, C-terminal"/>
    <property type="match status" value="1"/>
</dbReference>
<dbReference type="InterPro" id="IPR015955">
    <property type="entry name" value="Lactate_DH/Glyco_Ohase_4_C"/>
</dbReference>
<dbReference type="GO" id="GO:0004459">
    <property type="term" value="F:L-lactate dehydrogenase (NAD+) activity"/>
    <property type="evidence" value="ECO:0007669"/>
    <property type="project" value="UniProtKB-EC"/>
</dbReference>
<evidence type="ECO:0000256" key="1">
    <source>
        <dbReference type="ARBA" id="ARBA00006054"/>
    </source>
</evidence>
<organism evidence="5 6">
    <name type="scientific">Arcanobacterium hippocoleae</name>
    <dbReference type="NCBI Taxonomy" id="149017"/>
    <lineage>
        <taxon>Bacteria</taxon>
        <taxon>Bacillati</taxon>
        <taxon>Actinomycetota</taxon>
        <taxon>Actinomycetes</taxon>
        <taxon>Actinomycetales</taxon>
        <taxon>Actinomycetaceae</taxon>
        <taxon>Arcanobacterium</taxon>
    </lineage>
</organism>
<dbReference type="PANTHER" id="PTHR43128">
    <property type="entry name" value="L-2-HYDROXYCARBOXYLATE DEHYDROGENASE (NAD(P)(+))"/>
    <property type="match status" value="1"/>
</dbReference>
<evidence type="ECO:0000256" key="2">
    <source>
        <dbReference type="RuleBase" id="RU003369"/>
    </source>
</evidence>
<feature type="domain" description="Lactate/malate dehydrogenase C-terminal" evidence="4">
    <location>
        <begin position="155"/>
        <end position="318"/>
    </location>
</feature>
<accession>A0ABU1T065</accession>
<protein>
    <submittedName>
        <fullName evidence="5">L-lactate dehydrogenase</fullName>
        <ecNumber evidence="5">1.1.1.27</ecNumber>
    </submittedName>
</protein>
<dbReference type="Gene3D" id="3.40.50.720">
    <property type="entry name" value="NAD(P)-binding Rossmann-like Domain"/>
    <property type="match status" value="1"/>
</dbReference>
<evidence type="ECO:0000259" key="3">
    <source>
        <dbReference type="Pfam" id="PF00056"/>
    </source>
</evidence>
<dbReference type="InterPro" id="IPR001557">
    <property type="entry name" value="L-lactate/malate_DH"/>
</dbReference>
<dbReference type="RefSeq" id="WP_309954713.1">
    <property type="nucleotide sequence ID" value="NZ_JAVDUJ010000001.1"/>
</dbReference>
<dbReference type="EC" id="1.1.1.27" evidence="5"/>
<proteinExistence type="inferred from homology"/>
<dbReference type="InterPro" id="IPR036291">
    <property type="entry name" value="NAD(P)-bd_dom_sf"/>
</dbReference>
<dbReference type="Proteomes" id="UP001266099">
    <property type="component" value="Unassembled WGS sequence"/>
</dbReference>
<dbReference type="SUPFAM" id="SSF56327">
    <property type="entry name" value="LDH C-terminal domain-like"/>
    <property type="match status" value="1"/>
</dbReference>
<dbReference type="Pfam" id="PF02866">
    <property type="entry name" value="Ldh_1_C"/>
    <property type="match status" value="1"/>
</dbReference>